<name>A0A4R8GV80_9FIRM</name>
<sequence>MSNQTGILEETVYNISINYVSNSIITWLELQDTEELKSIIRNRKDIVPEINQQVSNNQIKKIPDQYKQMIVNYLPVVQNRAVKDIVTKLQQYPKYKRIIDLDREFVQELLTRGSNILIVRVGDLF</sequence>
<evidence type="ECO:0000313" key="2">
    <source>
        <dbReference type="Proteomes" id="UP000295832"/>
    </source>
</evidence>
<proteinExistence type="predicted"/>
<accession>A0A4R8GV80</accession>
<dbReference type="EMBL" id="SOEG01000025">
    <property type="protein sequence ID" value="TDX48855.1"/>
    <property type="molecule type" value="Genomic_DNA"/>
</dbReference>
<comment type="caution">
    <text evidence="1">The sequence shown here is derived from an EMBL/GenBank/DDBJ whole genome shotgun (WGS) entry which is preliminary data.</text>
</comment>
<keyword evidence="2" id="KW-1185">Reference proteome</keyword>
<reference evidence="1 2" key="1">
    <citation type="submission" date="2019-03" db="EMBL/GenBank/DDBJ databases">
        <title>Subsurface microbial communities from deep shales in Ohio and West Virginia, USA.</title>
        <authorList>
            <person name="Wrighton K."/>
        </authorList>
    </citation>
    <scope>NUCLEOTIDE SEQUENCE [LARGE SCALE GENOMIC DNA]</scope>
    <source>
        <strain evidence="1 2">MSL 6dP</strain>
    </source>
</reference>
<dbReference type="RefSeq" id="WP_134117882.1">
    <property type="nucleotide sequence ID" value="NZ_SOEG01000025.1"/>
</dbReference>
<gene>
    <name evidence="1" type="ORF">C7959_12534</name>
</gene>
<dbReference type="AlphaFoldDB" id="A0A4R8GV80"/>
<protein>
    <submittedName>
        <fullName evidence="1">Uncharacterized protein</fullName>
    </submittedName>
</protein>
<evidence type="ECO:0000313" key="1">
    <source>
        <dbReference type="EMBL" id="TDX48855.1"/>
    </source>
</evidence>
<organism evidence="1 2">
    <name type="scientific">Orenia marismortui</name>
    <dbReference type="NCBI Taxonomy" id="46469"/>
    <lineage>
        <taxon>Bacteria</taxon>
        <taxon>Bacillati</taxon>
        <taxon>Bacillota</taxon>
        <taxon>Clostridia</taxon>
        <taxon>Halanaerobiales</taxon>
        <taxon>Halobacteroidaceae</taxon>
        <taxon>Orenia</taxon>
    </lineage>
</organism>
<dbReference type="Proteomes" id="UP000295832">
    <property type="component" value="Unassembled WGS sequence"/>
</dbReference>